<dbReference type="RefSeq" id="WP_145263311.1">
    <property type="nucleotide sequence ID" value="NZ_CP036316.1"/>
</dbReference>
<comment type="subcellular location">
    <subcellularLocation>
        <location evidence="1 14">Cell membrane</location>
        <topology evidence="1 14">Multi-pass membrane protein</topology>
    </subcellularLocation>
</comment>
<evidence type="ECO:0000256" key="3">
    <source>
        <dbReference type="ARBA" id="ARBA00012374"/>
    </source>
</evidence>
<dbReference type="GO" id="GO:0050380">
    <property type="term" value="F:undecaprenyl-diphosphatase activity"/>
    <property type="evidence" value="ECO:0007669"/>
    <property type="project" value="UniProtKB-UniRule"/>
</dbReference>
<feature type="transmembrane region" description="Helical" evidence="14">
    <location>
        <begin position="101"/>
        <end position="122"/>
    </location>
</feature>
<proteinExistence type="inferred from homology"/>
<evidence type="ECO:0000256" key="4">
    <source>
        <dbReference type="ARBA" id="ARBA00021581"/>
    </source>
</evidence>
<keyword evidence="14" id="KW-0961">Cell wall biogenesis/degradation</keyword>
<dbReference type="EC" id="3.6.1.27" evidence="3 14"/>
<evidence type="ECO:0000256" key="1">
    <source>
        <dbReference type="ARBA" id="ARBA00004651"/>
    </source>
</evidence>
<dbReference type="GO" id="GO:0008360">
    <property type="term" value="P:regulation of cell shape"/>
    <property type="evidence" value="ECO:0007669"/>
    <property type="project" value="UniProtKB-KW"/>
</dbReference>
<dbReference type="PANTHER" id="PTHR30622:SF4">
    <property type="entry name" value="UNDECAPRENYL-DIPHOSPHATASE"/>
    <property type="match status" value="1"/>
</dbReference>
<feature type="transmembrane region" description="Helical" evidence="14">
    <location>
        <begin position="46"/>
        <end position="66"/>
    </location>
</feature>
<keyword evidence="14" id="KW-0133">Cell shape</keyword>
<sequence>MSYLHALLLGVIQGLTEFLPVSSSGHIVIADALLASRGDQAVQPAGTVMNIALHVGTLASIVVIYYREIWKALRDRHTLLTLIIATIPLVLLYPAKDTIEQAFNSPLVAGCGLLVTATLLLVSERLRSTEGTEKVSYLQAVIIGCFQMIAPCPGISRSGSTIAGGLIAGVDRRVATTFSFLIAIPAIGGSAAAYLLDYIRDSENTTPIAIGPTILGMLAAFLVGVFALKLMINLVARRRLWIFVGYCAVVGVATILWQTLS</sequence>
<protein>
    <recommendedName>
        <fullName evidence="4 14">Undecaprenyl-diphosphatase</fullName>
        <ecNumber evidence="3 14">3.6.1.27</ecNumber>
    </recommendedName>
    <alternativeName>
        <fullName evidence="12 14">Bacitracin resistance protein</fullName>
    </alternativeName>
    <alternativeName>
        <fullName evidence="11 14">Undecaprenyl pyrophosphate phosphatase</fullName>
    </alternativeName>
</protein>
<evidence type="ECO:0000256" key="7">
    <source>
        <dbReference type="ARBA" id="ARBA00022801"/>
    </source>
</evidence>
<reference evidence="15 16" key="1">
    <citation type="submission" date="2019-02" db="EMBL/GenBank/DDBJ databases">
        <title>Deep-cultivation of Planctomycetes and their phenomic and genomic characterization uncovers novel biology.</title>
        <authorList>
            <person name="Wiegand S."/>
            <person name="Jogler M."/>
            <person name="Boedeker C."/>
            <person name="Pinto D."/>
            <person name="Vollmers J."/>
            <person name="Rivas-Marin E."/>
            <person name="Kohn T."/>
            <person name="Peeters S.H."/>
            <person name="Heuer A."/>
            <person name="Rast P."/>
            <person name="Oberbeckmann S."/>
            <person name="Bunk B."/>
            <person name="Jeske O."/>
            <person name="Meyerdierks A."/>
            <person name="Storesund J.E."/>
            <person name="Kallscheuer N."/>
            <person name="Luecker S."/>
            <person name="Lage O.M."/>
            <person name="Pohl T."/>
            <person name="Merkel B.J."/>
            <person name="Hornburger P."/>
            <person name="Mueller R.-W."/>
            <person name="Bruemmer F."/>
            <person name="Labrenz M."/>
            <person name="Spormann A.M."/>
            <person name="Op den Camp H."/>
            <person name="Overmann J."/>
            <person name="Amann R."/>
            <person name="Jetten M.S.M."/>
            <person name="Mascher T."/>
            <person name="Medema M.H."/>
            <person name="Devos D.P."/>
            <person name="Kaster A.-K."/>
            <person name="Ovreas L."/>
            <person name="Rohde M."/>
            <person name="Galperin M.Y."/>
            <person name="Jogler C."/>
        </authorList>
    </citation>
    <scope>NUCLEOTIDE SEQUENCE [LARGE SCALE GENOMIC DNA]</scope>
    <source>
        <strain evidence="15 16">V22</strain>
    </source>
</reference>
<dbReference type="Proteomes" id="UP000319976">
    <property type="component" value="Chromosome"/>
</dbReference>
<keyword evidence="8 14" id="KW-1133">Transmembrane helix</keyword>
<keyword evidence="7 14" id="KW-0378">Hydrolase</keyword>
<dbReference type="GO" id="GO:0009252">
    <property type="term" value="P:peptidoglycan biosynthetic process"/>
    <property type="evidence" value="ECO:0007669"/>
    <property type="project" value="UniProtKB-KW"/>
</dbReference>
<evidence type="ECO:0000256" key="2">
    <source>
        <dbReference type="ARBA" id="ARBA00010621"/>
    </source>
</evidence>
<evidence type="ECO:0000313" key="16">
    <source>
        <dbReference type="Proteomes" id="UP000319976"/>
    </source>
</evidence>
<evidence type="ECO:0000313" key="15">
    <source>
        <dbReference type="EMBL" id="QDT65373.1"/>
    </source>
</evidence>
<comment type="function">
    <text evidence="14">Catalyzes the dephosphorylation of undecaprenyl diphosphate (UPP). Confers resistance to bacitracin.</text>
</comment>
<keyword evidence="10 14" id="KW-0046">Antibiotic resistance</keyword>
<accession>A0A517TAI0</accession>
<evidence type="ECO:0000256" key="9">
    <source>
        <dbReference type="ARBA" id="ARBA00023136"/>
    </source>
</evidence>
<evidence type="ECO:0000256" key="12">
    <source>
        <dbReference type="ARBA" id="ARBA00032932"/>
    </source>
</evidence>
<keyword evidence="14" id="KW-0573">Peptidoglycan synthesis</keyword>
<keyword evidence="5 14" id="KW-1003">Cell membrane</keyword>
<evidence type="ECO:0000256" key="13">
    <source>
        <dbReference type="ARBA" id="ARBA00047594"/>
    </source>
</evidence>
<dbReference type="GO" id="GO:0046677">
    <property type="term" value="P:response to antibiotic"/>
    <property type="evidence" value="ECO:0007669"/>
    <property type="project" value="UniProtKB-UniRule"/>
</dbReference>
<evidence type="ECO:0000256" key="5">
    <source>
        <dbReference type="ARBA" id="ARBA00022475"/>
    </source>
</evidence>
<organism evidence="15 16">
    <name type="scientific">Calycomorphotria hydatis</name>
    <dbReference type="NCBI Taxonomy" id="2528027"/>
    <lineage>
        <taxon>Bacteria</taxon>
        <taxon>Pseudomonadati</taxon>
        <taxon>Planctomycetota</taxon>
        <taxon>Planctomycetia</taxon>
        <taxon>Planctomycetales</taxon>
        <taxon>Planctomycetaceae</taxon>
        <taxon>Calycomorphotria</taxon>
    </lineage>
</organism>
<feature type="transmembrane region" description="Helical" evidence="14">
    <location>
        <begin position="240"/>
        <end position="260"/>
    </location>
</feature>
<comment type="catalytic activity">
    <reaction evidence="13 14">
        <text>di-trans,octa-cis-undecaprenyl diphosphate + H2O = di-trans,octa-cis-undecaprenyl phosphate + phosphate + H(+)</text>
        <dbReference type="Rhea" id="RHEA:28094"/>
        <dbReference type="ChEBI" id="CHEBI:15377"/>
        <dbReference type="ChEBI" id="CHEBI:15378"/>
        <dbReference type="ChEBI" id="CHEBI:43474"/>
        <dbReference type="ChEBI" id="CHEBI:58405"/>
        <dbReference type="ChEBI" id="CHEBI:60392"/>
        <dbReference type="EC" id="3.6.1.27"/>
    </reaction>
</comment>
<dbReference type="GO" id="GO:0071555">
    <property type="term" value="P:cell wall organization"/>
    <property type="evidence" value="ECO:0007669"/>
    <property type="project" value="UniProtKB-KW"/>
</dbReference>
<evidence type="ECO:0000256" key="10">
    <source>
        <dbReference type="ARBA" id="ARBA00023251"/>
    </source>
</evidence>
<feature type="transmembrane region" description="Helical" evidence="14">
    <location>
        <begin position="174"/>
        <end position="196"/>
    </location>
</feature>
<comment type="miscellaneous">
    <text evidence="14">Bacitracin is thought to be involved in the inhibition of peptidoglycan synthesis by sequestering undecaprenyl diphosphate, thereby reducing the pool of lipid carrier available.</text>
</comment>
<dbReference type="Pfam" id="PF02673">
    <property type="entry name" value="BacA"/>
    <property type="match status" value="1"/>
</dbReference>
<keyword evidence="6 14" id="KW-0812">Transmembrane</keyword>
<dbReference type="EMBL" id="CP036316">
    <property type="protein sequence ID" value="QDT65373.1"/>
    <property type="molecule type" value="Genomic_DNA"/>
</dbReference>
<feature type="transmembrane region" description="Helical" evidence="14">
    <location>
        <begin position="208"/>
        <end position="228"/>
    </location>
</feature>
<evidence type="ECO:0000256" key="8">
    <source>
        <dbReference type="ARBA" id="ARBA00022989"/>
    </source>
</evidence>
<dbReference type="HAMAP" id="MF_01006">
    <property type="entry name" value="Undec_diphosphatase"/>
    <property type="match status" value="1"/>
</dbReference>
<evidence type="ECO:0000256" key="14">
    <source>
        <dbReference type="HAMAP-Rule" id="MF_01006"/>
    </source>
</evidence>
<evidence type="ECO:0000256" key="6">
    <source>
        <dbReference type="ARBA" id="ARBA00022692"/>
    </source>
</evidence>
<keyword evidence="16" id="KW-1185">Reference proteome</keyword>
<feature type="transmembrane region" description="Helical" evidence="14">
    <location>
        <begin position="78"/>
        <end position="95"/>
    </location>
</feature>
<evidence type="ECO:0000256" key="11">
    <source>
        <dbReference type="ARBA" id="ARBA00032707"/>
    </source>
</evidence>
<dbReference type="PANTHER" id="PTHR30622">
    <property type="entry name" value="UNDECAPRENYL-DIPHOSPHATASE"/>
    <property type="match status" value="1"/>
</dbReference>
<dbReference type="KEGG" id="chya:V22_26260"/>
<dbReference type="OrthoDB" id="9808289at2"/>
<keyword evidence="9 14" id="KW-0472">Membrane</keyword>
<dbReference type="AlphaFoldDB" id="A0A517TAI0"/>
<dbReference type="InterPro" id="IPR003824">
    <property type="entry name" value="UppP"/>
</dbReference>
<dbReference type="GO" id="GO:0005886">
    <property type="term" value="C:plasma membrane"/>
    <property type="evidence" value="ECO:0007669"/>
    <property type="project" value="UniProtKB-SubCell"/>
</dbReference>
<gene>
    <name evidence="14 15" type="primary">uppP</name>
    <name evidence="15" type="ORF">V22_26260</name>
</gene>
<comment type="similarity">
    <text evidence="2 14">Belongs to the UppP family.</text>
</comment>
<name>A0A517TAI0_9PLAN</name>